<protein>
    <submittedName>
        <fullName evidence="1">Uncharacterized protein</fullName>
    </submittedName>
</protein>
<name>A0ABZ3F8G3_9HELI</name>
<keyword evidence="2" id="KW-1185">Reference proteome</keyword>
<reference evidence="1 2" key="1">
    <citation type="submission" date="2024-02" db="EMBL/GenBank/DDBJ databases">
        <title>Genome and pathogenicity analysis of Helicobacter mastomyrinus isolated from mice.</title>
        <authorList>
            <person name="Zhu L."/>
        </authorList>
    </citation>
    <scope>NUCLEOTIDE SEQUENCE [LARGE SCALE GENOMIC DNA]</scope>
    <source>
        <strain evidence="1 2">Hm-17</strain>
    </source>
</reference>
<evidence type="ECO:0000313" key="1">
    <source>
        <dbReference type="EMBL" id="XAM18650.1"/>
    </source>
</evidence>
<sequence length="45" mass="5080">MSLAIGYKSVSLVAGAQAGYKNIHFNLEHLYKIAKVLERDIKELF</sequence>
<dbReference type="Proteomes" id="UP001434737">
    <property type="component" value="Chromosome"/>
</dbReference>
<evidence type="ECO:0000313" key="2">
    <source>
        <dbReference type="Proteomes" id="UP001434737"/>
    </source>
</evidence>
<dbReference type="EMBL" id="CP145316">
    <property type="protein sequence ID" value="XAM18650.1"/>
    <property type="molecule type" value="Genomic_DNA"/>
</dbReference>
<organism evidence="1 2">
    <name type="scientific">Helicobacter mastomyrinus</name>
    <dbReference type="NCBI Taxonomy" id="287948"/>
    <lineage>
        <taxon>Bacteria</taxon>
        <taxon>Pseudomonadati</taxon>
        <taxon>Campylobacterota</taxon>
        <taxon>Epsilonproteobacteria</taxon>
        <taxon>Campylobacterales</taxon>
        <taxon>Helicobacteraceae</taxon>
        <taxon>Helicobacter</taxon>
    </lineage>
</organism>
<proteinExistence type="predicted"/>
<accession>A0ABZ3F8G3</accession>
<dbReference type="RefSeq" id="WP_295701213.1">
    <property type="nucleotide sequence ID" value="NZ_CP145316.1"/>
</dbReference>
<gene>
    <name evidence="1" type="ORF">V3I05_02920</name>
</gene>